<evidence type="ECO:0008006" key="3">
    <source>
        <dbReference type="Google" id="ProtNLM"/>
    </source>
</evidence>
<proteinExistence type="predicted"/>
<protein>
    <recommendedName>
        <fullName evidence="3">F-box domain-containing protein</fullName>
    </recommendedName>
</protein>
<dbReference type="AlphaFoldDB" id="A0ABD2LYQ9"/>
<comment type="caution">
    <text evidence="1">The sequence shown here is derived from an EMBL/GenBank/DDBJ whole genome shotgun (WGS) entry which is preliminary data.</text>
</comment>
<sequence>MNKNKKYFLPPELFYELINFLPFKPRWGTTRVSSNFDHFLLGKQHNWLKKIYFSATRLNCAAGQLFAAVAFVNRTTLYQIIGDIAREVGLPFTTGLTDAQLMQNLSDYYNLNTFRVQLFALRRIIIDTYDTDQILNAAIYIEQLTNDFNE</sequence>
<gene>
    <name evidence="1" type="ORF">niasHT_009222</name>
</gene>
<evidence type="ECO:0000313" key="1">
    <source>
        <dbReference type="EMBL" id="KAL3120397.1"/>
    </source>
</evidence>
<dbReference type="EMBL" id="JBICBT010000213">
    <property type="protein sequence ID" value="KAL3120397.1"/>
    <property type="molecule type" value="Genomic_DNA"/>
</dbReference>
<keyword evidence="2" id="KW-1185">Reference proteome</keyword>
<evidence type="ECO:0000313" key="2">
    <source>
        <dbReference type="Proteomes" id="UP001620626"/>
    </source>
</evidence>
<organism evidence="1 2">
    <name type="scientific">Heterodera trifolii</name>
    <dbReference type="NCBI Taxonomy" id="157864"/>
    <lineage>
        <taxon>Eukaryota</taxon>
        <taxon>Metazoa</taxon>
        <taxon>Ecdysozoa</taxon>
        <taxon>Nematoda</taxon>
        <taxon>Chromadorea</taxon>
        <taxon>Rhabditida</taxon>
        <taxon>Tylenchina</taxon>
        <taxon>Tylenchomorpha</taxon>
        <taxon>Tylenchoidea</taxon>
        <taxon>Heteroderidae</taxon>
        <taxon>Heteroderinae</taxon>
        <taxon>Heterodera</taxon>
    </lineage>
</organism>
<dbReference type="Proteomes" id="UP001620626">
    <property type="component" value="Unassembled WGS sequence"/>
</dbReference>
<reference evidence="1 2" key="1">
    <citation type="submission" date="2024-10" db="EMBL/GenBank/DDBJ databases">
        <authorList>
            <person name="Kim D."/>
        </authorList>
    </citation>
    <scope>NUCLEOTIDE SEQUENCE [LARGE SCALE GENOMIC DNA]</scope>
    <source>
        <strain evidence="1">BH-2024</strain>
    </source>
</reference>
<name>A0ABD2LYQ9_9BILA</name>
<accession>A0ABD2LYQ9</accession>